<sequence length="338" mass="39176">MPNRYGRRQKFVWRPKKKDPAGAPSTAPPPPPPPWVELPRDLTANILQRLGVEDVLRNAIMVCTTWRNVCKDPTMWRVINMSKPSFSDDDELEDMCRHAVELSQGELNEIIIEDFCTNELLLYIAQRSSKLKKLRLVSCYCVSNDCLSKAAIQLPLLQDIQIYFCSLSVEFIKTAGRSCPLLKSFTYNKDGCRDELVCDEEAVAVAEHMKGLHHLSLFGSNMTNKGLRAIVDGCPHLKSLDMRRCFNVAPEADLLEKCSKQIKDLKYPYDSMSDYEFSDYVEAYDELQYSMGFSDEGYDFDDEYDEYFDYDDYTDSFSHEYFEHFDDLYPNVPPEWFM</sequence>
<proteinExistence type="predicted"/>
<comment type="caution">
    <text evidence="3">The sequence shown here is derived from an EMBL/GenBank/DDBJ whole genome shotgun (WGS) entry which is preliminary data.</text>
</comment>
<dbReference type="Proteomes" id="UP001152523">
    <property type="component" value="Unassembled WGS sequence"/>
</dbReference>
<evidence type="ECO:0000259" key="2">
    <source>
        <dbReference type="PROSITE" id="PS50181"/>
    </source>
</evidence>
<dbReference type="InterPro" id="IPR032675">
    <property type="entry name" value="LRR_dom_sf"/>
</dbReference>
<organism evidence="3 4">
    <name type="scientific">Cuscuta epithymum</name>
    <dbReference type="NCBI Taxonomy" id="186058"/>
    <lineage>
        <taxon>Eukaryota</taxon>
        <taxon>Viridiplantae</taxon>
        <taxon>Streptophyta</taxon>
        <taxon>Embryophyta</taxon>
        <taxon>Tracheophyta</taxon>
        <taxon>Spermatophyta</taxon>
        <taxon>Magnoliopsida</taxon>
        <taxon>eudicotyledons</taxon>
        <taxon>Gunneridae</taxon>
        <taxon>Pentapetalae</taxon>
        <taxon>asterids</taxon>
        <taxon>lamiids</taxon>
        <taxon>Solanales</taxon>
        <taxon>Convolvulaceae</taxon>
        <taxon>Cuscuteae</taxon>
        <taxon>Cuscuta</taxon>
        <taxon>Cuscuta subgen. Cuscuta</taxon>
    </lineage>
</organism>
<dbReference type="EMBL" id="CAMAPF010000175">
    <property type="protein sequence ID" value="CAH9110702.1"/>
    <property type="molecule type" value="Genomic_DNA"/>
</dbReference>
<dbReference type="InterPro" id="IPR001810">
    <property type="entry name" value="F-box_dom"/>
</dbReference>
<reference evidence="3" key="1">
    <citation type="submission" date="2022-07" db="EMBL/GenBank/DDBJ databases">
        <authorList>
            <person name="Macas J."/>
            <person name="Novak P."/>
            <person name="Neumann P."/>
        </authorList>
    </citation>
    <scope>NUCLEOTIDE SEQUENCE</scope>
</reference>
<accession>A0AAV0E105</accession>
<dbReference type="AlphaFoldDB" id="A0AAV0E105"/>
<dbReference type="Gene3D" id="1.20.1280.50">
    <property type="match status" value="1"/>
</dbReference>
<dbReference type="CDD" id="cd22164">
    <property type="entry name" value="F-box_AtSKIP19-like"/>
    <property type="match status" value="1"/>
</dbReference>
<dbReference type="SUPFAM" id="SSF52047">
    <property type="entry name" value="RNI-like"/>
    <property type="match status" value="1"/>
</dbReference>
<dbReference type="Pfam" id="PF12937">
    <property type="entry name" value="F-box-like"/>
    <property type="match status" value="1"/>
</dbReference>
<dbReference type="PANTHER" id="PTHR38926:SF82">
    <property type="entry name" value="F-BOX DOMAIN-CONTAINING PROTEIN"/>
    <property type="match status" value="1"/>
</dbReference>
<evidence type="ECO:0000256" key="1">
    <source>
        <dbReference type="SAM" id="MobiDB-lite"/>
    </source>
</evidence>
<gene>
    <name evidence="3" type="ORF">CEPIT_LOCUS19240</name>
</gene>
<feature type="compositionally biased region" description="Basic residues" evidence="1">
    <location>
        <begin position="1"/>
        <end position="17"/>
    </location>
</feature>
<evidence type="ECO:0000313" key="3">
    <source>
        <dbReference type="EMBL" id="CAH9110702.1"/>
    </source>
</evidence>
<protein>
    <recommendedName>
        <fullName evidence="2">F-box domain-containing protein</fullName>
    </recommendedName>
</protein>
<evidence type="ECO:0000313" key="4">
    <source>
        <dbReference type="Proteomes" id="UP001152523"/>
    </source>
</evidence>
<feature type="domain" description="F-box" evidence="2">
    <location>
        <begin position="32"/>
        <end position="79"/>
    </location>
</feature>
<feature type="region of interest" description="Disordered" evidence="1">
    <location>
        <begin position="1"/>
        <end position="35"/>
    </location>
</feature>
<dbReference type="PANTHER" id="PTHR38926">
    <property type="entry name" value="F-BOX DOMAIN CONTAINING PROTEIN, EXPRESSED"/>
    <property type="match status" value="1"/>
</dbReference>
<feature type="compositionally biased region" description="Pro residues" evidence="1">
    <location>
        <begin position="26"/>
        <end position="35"/>
    </location>
</feature>
<name>A0AAV0E105_9ASTE</name>
<dbReference type="Gene3D" id="3.80.10.10">
    <property type="entry name" value="Ribonuclease Inhibitor"/>
    <property type="match status" value="1"/>
</dbReference>
<keyword evidence="4" id="KW-1185">Reference proteome</keyword>
<dbReference type="PROSITE" id="PS50181">
    <property type="entry name" value="FBOX"/>
    <property type="match status" value="1"/>
</dbReference>